<reference evidence="1" key="1">
    <citation type="submission" date="2018-06" db="EMBL/GenBank/DDBJ databases">
        <authorList>
            <person name="Zhirakovskaya E."/>
        </authorList>
    </citation>
    <scope>NUCLEOTIDE SEQUENCE</scope>
</reference>
<gene>
    <name evidence="1" type="ORF">MNBD_GAMMA10-15</name>
</gene>
<evidence type="ECO:0000313" key="1">
    <source>
        <dbReference type="EMBL" id="VAW69058.1"/>
    </source>
</evidence>
<accession>A0A3B0XL88</accession>
<dbReference type="AlphaFoldDB" id="A0A3B0XL88"/>
<proteinExistence type="predicted"/>
<protein>
    <submittedName>
        <fullName evidence="1">Uncharacterized protein</fullName>
    </submittedName>
</protein>
<dbReference type="EMBL" id="UOFJ01000393">
    <property type="protein sequence ID" value="VAW69058.1"/>
    <property type="molecule type" value="Genomic_DNA"/>
</dbReference>
<name>A0A3B0XL88_9ZZZZ</name>
<sequence length="38" mass="4399">MDKYNRLRDKAVENNDRTADDIIDCNIVDCPQMIKGSQ</sequence>
<organism evidence="1">
    <name type="scientific">hydrothermal vent metagenome</name>
    <dbReference type="NCBI Taxonomy" id="652676"/>
    <lineage>
        <taxon>unclassified sequences</taxon>
        <taxon>metagenomes</taxon>
        <taxon>ecological metagenomes</taxon>
    </lineage>
</organism>